<evidence type="ECO:0000313" key="2">
    <source>
        <dbReference type="Proteomes" id="UP000216451"/>
    </source>
</evidence>
<dbReference type="RefSeq" id="WP_143241962.1">
    <property type="nucleotide sequence ID" value="NZ_JBDNSG010000001.1"/>
</dbReference>
<name>A0A261G5R2_9BIFI</name>
<accession>A0A261G5R2</accession>
<dbReference type="Proteomes" id="UP000216451">
    <property type="component" value="Unassembled WGS sequence"/>
</dbReference>
<organism evidence="1 2">
    <name type="scientific">Bifidobacterium aquikefiri</name>
    <dbReference type="NCBI Taxonomy" id="1653207"/>
    <lineage>
        <taxon>Bacteria</taxon>
        <taxon>Bacillati</taxon>
        <taxon>Actinomycetota</taxon>
        <taxon>Actinomycetes</taxon>
        <taxon>Bifidobacteriales</taxon>
        <taxon>Bifidobacteriaceae</taxon>
        <taxon>Bifidobacterium</taxon>
    </lineage>
</organism>
<dbReference type="OrthoDB" id="9955029at2"/>
<dbReference type="AlphaFoldDB" id="A0A261G5R2"/>
<proteinExistence type="predicted"/>
<comment type="caution">
    <text evidence="1">The sequence shown here is derived from an EMBL/GenBank/DDBJ whole genome shotgun (WGS) entry which is preliminary data.</text>
</comment>
<gene>
    <name evidence="1" type="ORF">BAQU_0824</name>
</gene>
<sequence length="185" mass="21649">MTATSFAPYVSPLRETSDYHPIAKVKQRFDMVNRPQIDDVCDEFTLDSQLFYDSYDSSLIQSRERYDFDITFNLRGKALETIRDFSGLDEEERPTYKSMQHAYRLVDILENVGLLDKLQIWPTDNGTIEFGRRIDERHQFVLETGNNGVRGLIFVGETEYEIGEQTSENELSQYLAVFLHDVRRK</sequence>
<dbReference type="EMBL" id="MWXA01000005">
    <property type="protein sequence ID" value="OZG66752.1"/>
    <property type="molecule type" value="Genomic_DNA"/>
</dbReference>
<evidence type="ECO:0000313" key="1">
    <source>
        <dbReference type="EMBL" id="OZG66752.1"/>
    </source>
</evidence>
<protein>
    <submittedName>
        <fullName evidence="1">Uncharacterized protein</fullName>
    </submittedName>
</protein>
<keyword evidence="2" id="KW-1185">Reference proteome</keyword>
<reference evidence="1 2" key="1">
    <citation type="journal article" date="2017" name="BMC Genomics">
        <title>Comparative genomic and phylogenomic analyses of the Bifidobacteriaceae family.</title>
        <authorList>
            <person name="Lugli G.A."/>
            <person name="Milani C."/>
            <person name="Turroni F."/>
            <person name="Duranti S."/>
            <person name="Mancabelli L."/>
            <person name="Mangifesta M."/>
            <person name="Ferrario C."/>
            <person name="Modesto M."/>
            <person name="Mattarelli P."/>
            <person name="Jiri K."/>
            <person name="van Sinderen D."/>
            <person name="Ventura M."/>
        </authorList>
    </citation>
    <scope>NUCLEOTIDE SEQUENCE [LARGE SCALE GENOMIC DNA]</scope>
    <source>
        <strain evidence="1 2">LMG 28769</strain>
    </source>
</reference>
<dbReference type="GeneID" id="98295492"/>